<dbReference type="RefSeq" id="WP_139211529.1">
    <property type="nucleotide sequence ID" value="NZ_FNYY01000026.1"/>
</dbReference>
<reference evidence="1 2" key="1">
    <citation type="submission" date="2016-10" db="EMBL/GenBank/DDBJ databases">
        <authorList>
            <person name="Varghese N."/>
            <person name="Submissions S."/>
        </authorList>
    </citation>
    <scope>NUCLEOTIDE SEQUENCE [LARGE SCALE GENOMIC DNA]</scope>
    <source>
        <strain evidence="1 2">FF3</strain>
    </source>
</reference>
<dbReference type="GeneID" id="80820763"/>
<comment type="caution">
    <text evidence="1">The sequence shown here is derived from an EMBL/GenBank/DDBJ whole genome shotgun (WGS) entry which is preliminary data.</text>
</comment>
<sequence>MTVQATEFSRSWIMSRAWHYVRIWRCAPTAGTLSRALKYAWGDMKARMQGLRLTDELSGNDQELAALEAKEFTTAAERDRIGFLRTAVAHEKSEGDYAEKRGLIEAAPCTVTFIKADGTRRIMRTEPGRLIAKGDKATRAGQRATKTRKARHPNLLPVWDAEAQAPRSVNLATVTRVVVDGSTHEFRAN</sequence>
<protein>
    <submittedName>
        <fullName evidence="1">Uncharacterized protein</fullName>
    </submittedName>
</protein>
<keyword evidence="2" id="KW-1185">Reference proteome</keyword>
<organism evidence="1 2">
    <name type="scientific">Marinovum algicola</name>
    <dbReference type="NCBI Taxonomy" id="42444"/>
    <lineage>
        <taxon>Bacteria</taxon>
        <taxon>Pseudomonadati</taxon>
        <taxon>Pseudomonadota</taxon>
        <taxon>Alphaproteobacteria</taxon>
        <taxon>Rhodobacterales</taxon>
        <taxon>Roseobacteraceae</taxon>
        <taxon>Marinovum</taxon>
    </lineage>
</organism>
<dbReference type="EMBL" id="FNYY01000026">
    <property type="protein sequence ID" value="SEK08269.1"/>
    <property type="molecule type" value="Genomic_DNA"/>
</dbReference>
<name>A0A975WEL9_9RHOB</name>
<proteinExistence type="predicted"/>
<dbReference type="AlphaFoldDB" id="A0A975WEL9"/>
<evidence type="ECO:0000313" key="1">
    <source>
        <dbReference type="EMBL" id="SEK08269.1"/>
    </source>
</evidence>
<accession>A0A975WEL9</accession>
<gene>
    <name evidence="1" type="ORF">SAMN04487940_12628</name>
</gene>
<evidence type="ECO:0000313" key="2">
    <source>
        <dbReference type="Proteomes" id="UP000182932"/>
    </source>
</evidence>
<dbReference type="Proteomes" id="UP000182932">
    <property type="component" value="Unassembled WGS sequence"/>
</dbReference>